<keyword evidence="4" id="KW-1185">Reference proteome</keyword>
<dbReference type="InterPro" id="IPR006680">
    <property type="entry name" value="Amidohydro-rel"/>
</dbReference>
<name>A0A4R5KSB8_9BACL</name>
<dbReference type="AlphaFoldDB" id="A0A4R5KSB8"/>
<evidence type="ECO:0000256" key="1">
    <source>
        <dbReference type="ARBA" id="ARBA00023239"/>
    </source>
</evidence>
<dbReference type="OrthoDB" id="9771932at2"/>
<dbReference type="Pfam" id="PF04909">
    <property type="entry name" value="Amidohydro_2"/>
    <property type="match status" value="1"/>
</dbReference>
<keyword evidence="1" id="KW-0456">Lyase</keyword>
<accession>A0A4R5KSB8</accession>
<evidence type="ECO:0000259" key="2">
    <source>
        <dbReference type="Pfam" id="PF04909"/>
    </source>
</evidence>
<protein>
    <recommendedName>
        <fullName evidence="2">Amidohydrolase-related domain-containing protein</fullName>
    </recommendedName>
</protein>
<reference evidence="3 4" key="1">
    <citation type="submission" date="2019-03" db="EMBL/GenBank/DDBJ databases">
        <title>This is whole genome sequence of Paenibacillus sp MS74 strain.</title>
        <authorList>
            <person name="Trinh H.N."/>
        </authorList>
    </citation>
    <scope>NUCLEOTIDE SEQUENCE [LARGE SCALE GENOMIC DNA]</scope>
    <source>
        <strain evidence="3 4">MS74</strain>
    </source>
</reference>
<organism evidence="3 4">
    <name type="scientific">Paenibacillus piri</name>
    <dbReference type="NCBI Taxonomy" id="2547395"/>
    <lineage>
        <taxon>Bacteria</taxon>
        <taxon>Bacillati</taxon>
        <taxon>Bacillota</taxon>
        <taxon>Bacilli</taxon>
        <taxon>Bacillales</taxon>
        <taxon>Paenibacillaceae</taxon>
        <taxon>Paenibacillus</taxon>
    </lineage>
</organism>
<gene>
    <name evidence="3" type="ORF">E1757_09040</name>
</gene>
<comment type="caution">
    <text evidence="3">The sequence shown here is derived from an EMBL/GenBank/DDBJ whole genome shotgun (WGS) entry which is preliminary data.</text>
</comment>
<dbReference type="GO" id="GO:0016787">
    <property type="term" value="F:hydrolase activity"/>
    <property type="evidence" value="ECO:0007669"/>
    <property type="project" value="InterPro"/>
</dbReference>
<dbReference type="Gene3D" id="3.20.20.140">
    <property type="entry name" value="Metal-dependent hydrolases"/>
    <property type="match status" value="1"/>
</dbReference>
<dbReference type="GO" id="GO:0016831">
    <property type="term" value="F:carboxy-lyase activity"/>
    <property type="evidence" value="ECO:0007669"/>
    <property type="project" value="InterPro"/>
</dbReference>
<dbReference type="SUPFAM" id="SSF51556">
    <property type="entry name" value="Metallo-dependent hydrolases"/>
    <property type="match status" value="1"/>
</dbReference>
<proteinExistence type="predicted"/>
<feature type="domain" description="Amidohydrolase-related" evidence="2">
    <location>
        <begin position="59"/>
        <end position="244"/>
    </location>
</feature>
<evidence type="ECO:0000313" key="4">
    <source>
        <dbReference type="Proteomes" id="UP000295636"/>
    </source>
</evidence>
<dbReference type="Proteomes" id="UP000295636">
    <property type="component" value="Unassembled WGS sequence"/>
</dbReference>
<dbReference type="RefSeq" id="WP_133226945.1">
    <property type="nucleotide sequence ID" value="NZ_SMRT01000003.1"/>
</dbReference>
<dbReference type="InterPro" id="IPR032465">
    <property type="entry name" value="ACMSD"/>
</dbReference>
<dbReference type="CDD" id="cd01292">
    <property type="entry name" value="metallo-dependent_hydrolases"/>
    <property type="match status" value="1"/>
</dbReference>
<dbReference type="EMBL" id="SMRT01000003">
    <property type="protein sequence ID" value="TDF98671.1"/>
    <property type="molecule type" value="Genomic_DNA"/>
</dbReference>
<sequence>MKIIDTHVHLGKSKFSGVETSEEDILDSMVLYNIHSCLVMPQPTLDAIPSVHEEIFKLTQKYPNQIFGMASVDPWVSDDEYNNQITVCLKEYGFKAIKLHPMGHNISPLSPLCNKIYEAARQFRVPVLVHTGIGNPFSLPALVMEPAKRYPDVTFVLCHAGFAVYTDEAIVAAKLCENIILEPSWCPTYTVSKMIEAAGIERIIMGSDHISNVPVELAKFHSLKLSDTQLEQIFHHNPRTLFRL</sequence>
<dbReference type="PANTHER" id="PTHR21240">
    <property type="entry name" value="2-AMINO-3-CARBOXYLMUCONATE-6-SEMIALDEHYDE DECARBOXYLASE"/>
    <property type="match status" value="1"/>
</dbReference>
<dbReference type="InterPro" id="IPR032466">
    <property type="entry name" value="Metal_Hydrolase"/>
</dbReference>
<evidence type="ECO:0000313" key="3">
    <source>
        <dbReference type="EMBL" id="TDF98671.1"/>
    </source>
</evidence>